<accession>D8UC45</accession>
<evidence type="ECO:0000256" key="1">
    <source>
        <dbReference type="SAM" id="MobiDB-lite"/>
    </source>
</evidence>
<organism evidence="3">
    <name type="scientific">Volvox carteri f. nagariensis</name>
    <dbReference type="NCBI Taxonomy" id="3068"/>
    <lineage>
        <taxon>Eukaryota</taxon>
        <taxon>Viridiplantae</taxon>
        <taxon>Chlorophyta</taxon>
        <taxon>core chlorophytes</taxon>
        <taxon>Chlorophyceae</taxon>
        <taxon>CS clade</taxon>
        <taxon>Chlamydomonadales</taxon>
        <taxon>Volvocaceae</taxon>
        <taxon>Volvox</taxon>
    </lineage>
</organism>
<sequence>MEAPRQQHKEARFRTSSGRKYDIRVRKPSTSSKGSQLDAPTIPTCFQSEPSTCRYDHDSTRRRPGCRLSPALFLEPGCCRCSVLPDPPPTRQCWGTQKPVFSTMHYLTSVRMQVLGNVALSHLGDNNADTTTPEAVHTGTAKML</sequence>
<dbReference type="Proteomes" id="UP000001058">
    <property type="component" value="Unassembled WGS sequence"/>
</dbReference>
<evidence type="ECO:0000313" key="3">
    <source>
        <dbReference type="Proteomes" id="UP000001058"/>
    </source>
</evidence>
<proteinExistence type="predicted"/>
<name>D8UC45_VOLCA</name>
<dbReference type="GeneID" id="9618995"/>
<gene>
    <name evidence="2" type="ORF">VOLCADRAFT_97197</name>
</gene>
<dbReference type="RefSeq" id="XP_002956195.1">
    <property type="nucleotide sequence ID" value="XM_002956149.1"/>
</dbReference>
<dbReference type="KEGG" id="vcn:VOLCADRAFT_97197"/>
<protein>
    <submittedName>
        <fullName evidence="2">Uncharacterized protein</fullName>
    </submittedName>
</protein>
<keyword evidence="3" id="KW-1185">Reference proteome</keyword>
<dbReference type="EMBL" id="GL378379">
    <property type="protein sequence ID" value="EFJ42734.1"/>
    <property type="molecule type" value="Genomic_DNA"/>
</dbReference>
<reference evidence="2 3" key="1">
    <citation type="journal article" date="2010" name="Science">
        <title>Genomic analysis of organismal complexity in the multicellular green alga Volvox carteri.</title>
        <authorList>
            <person name="Prochnik S.E."/>
            <person name="Umen J."/>
            <person name="Nedelcu A.M."/>
            <person name="Hallmann A."/>
            <person name="Miller S.M."/>
            <person name="Nishii I."/>
            <person name="Ferris P."/>
            <person name="Kuo A."/>
            <person name="Mitros T."/>
            <person name="Fritz-Laylin L.K."/>
            <person name="Hellsten U."/>
            <person name="Chapman J."/>
            <person name="Simakov O."/>
            <person name="Rensing S.A."/>
            <person name="Terry A."/>
            <person name="Pangilinan J."/>
            <person name="Kapitonov V."/>
            <person name="Jurka J."/>
            <person name="Salamov A."/>
            <person name="Shapiro H."/>
            <person name="Schmutz J."/>
            <person name="Grimwood J."/>
            <person name="Lindquist E."/>
            <person name="Lucas S."/>
            <person name="Grigoriev I.V."/>
            <person name="Schmitt R."/>
            <person name="Kirk D."/>
            <person name="Rokhsar D.S."/>
        </authorList>
    </citation>
    <scope>NUCLEOTIDE SEQUENCE [LARGE SCALE GENOMIC DNA]</scope>
    <source>
        <strain evidence="3">f. Nagariensis / Eve</strain>
    </source>
</reference>
<feature type="compositionally biased region" description="Basic and acidic residues" evidence="1">
    <location>
        <begin position="1"/>
        <end position="25"/>
    </location>
</feature>
<feature type="region of interest" description="Disordered" evidence="1">
    <location>
        <begin position="1"/>
        <end position="42"/>
    </location>
</feature>
<dbReference type="InParanoid" id="D8UC45"/>
<evidence type="ECO:0000313" key="2">
    <source>
        <dbReference type="EMBL" id="EFJ42734.1"/>
    </source>
</evidence>
<dbReference type="AlphaFoldDB" id="D8UC45"/>